<sequence length="136" mass="15510">MAASAQHVIYGKQSDWDAWKNQFLRRAKDLRLWTYIDLESSTKWLIELIEPDIDDYPKRASTASSRLATRLIGSSAGSSTTMQAGSHNPDELPTVPTLTLDLTDNGRNAYNDSINIYKEHKADYRRFESNREKLTS</sequence>
<reference evidence="3" key="1">
    <citation type="journal article" date="2023" name="Mol. Phylogenet. Evol.">
        <title>Genome-scale phylogeny and comparative genomics of the fungal order Sordariales.</title>
        <authorList>
            <person name="Hensen N."/>
            <person name="Bonometti L."/>
            <person name="Westerberg I."/>
            <person name="Brannstrom I.O."/>
            <person name="Guillou S."/>
            <person name="Cros-Aarteil S."/>
            <person name="Calhoun S."/>
            <person name="Haridas S."/>
            <person name="Kuo A."/>
            <person name="Mondo S."/>
            <person name="Pangilinan J."/>
            <person name="Riley R."/>
            <person name="LaButti K."/>
            <person name="Andreopoulos B."/>
            <person name="Lipzen A."/>
            <person name="Chen C."/>
            <person name="Yan M."/>
            <person name="Daum C."/>
            <person name="Ng V."/>
            <person name="Clum A."/>
            <person name="Steindorff A."/>
            <person name="Ohm R.A."/>
            <person name="Martin F."/>
            <person name="Silar P."/>
            <person name="Natvig D.O."/>
            <person name="Lalanne C."/>
            <person name="Gautier V."/>
            <person name="Ament-Velasquez S.L."/>
            <person name="Kruys A."/>
            <person name="Hutchinson M.I."/>
            <person name="Powell A.J."/>
            <person name="Barry K."/>
            <person name="Miller A.N."/>
            <person name="Grigoriev I.V."/>
            <person name="Debuchy R."/>
            <person name="Gladieux P."/>
            <person name="Hiltunen Thoren M."/>
            <person name="Johannesson H."/>
        </authorList>
    </citation>
    <scope>NUCLEOTIDE SEQUENCE [LARGE SCALE GENOMIC DNA]</scope>
    <source>
        <strain evidence="3">CBS 340.73</strain>
    </source>
</reference>
<feature type="compositionally biased region" description="Polar residues" evidence="1">
    <location>
        <begin position="77"/>
        <end position="86"/>
    </location>
</feature>
<keyword evidence="3" id="KW-1185">Reference proteome</keyword>
<evidence type="ECO:0000313" key="3">
    <source>
        <dbReference type="Proteomes" id="UP001303473"/>
    </source>
</evidence>
<protein>
    <submittedName>
        <fullName evidence="2">Uncharacterized protein</fullName>
    </submittedName>
</protein>
<organism evidence="2 3">
    <name type="scientific">Diplogelasinospora grovesii</name>
    <dbReference type="NCBI Taxonomy" id="303347"/>
    <lineage>
        <taxon>Eukaryota</taxon>
        <taxon>Fungi</taxon>
        <taxon>Dikarya</taxon>
        <taxon>Ascomycota</taxon>
        <taxon>Pezizomycotina</taxon>
        <taxon>Sordariomycetes</taxon>
        <taxon>Sordariomycetidae</taxon>
        <taxon>Sordariales</taxon>
        <taxon>Diplogelasinosporaceae</taxon>
        <taxon>Diplogelasinospora</taxon>
    </lineage>
</organism>
<name>A0AAN6MYL1_9PEZI</name>
<dbReference type="AlphaFoldDB" id="A0AAN6MYL1"/>
<evidence type="ECO:0000256" key="1">
    <source>
        <dbReference type="SAM" id="MobiDB-lite"/>
    </source>
</evidence>
<comment type="caution">
    <text evidence="2">The sequence shown here is derived from an EMBL/GenBank/DDBJ whole genome shotgun (WGS) entry which is preliminary data.</text>
</comment>
<accession>A0AAN6MYL1</accession>
<evidence type="ECO:0000313" key="2">
    <source>
        <dbReference type="EMBL" id="KAK3934873.1"/>
    </source>
</evidence>
<proteinExistence type="predicted"/>
<dbReference type="EMBL" id="MU853955">
    <property type="protein sequence ID" value="KAK3934873.1"/>
    <property type="molecule type" value="Genomic_DNA"/>
</dbReference>
<feature type="region of interest" description="Disordered" evidence="1">
    <location>
        <begin position="77"/>
        <end position="97"/>
    </location>
</feature>
<gene>
    <name evidence="2" type="ORF">QBC46DRAFT_272952</name>
</gene>
<dbReference type="Proteomes" id="UP001303473">
    <property type="component" value="Unassembled WGS sequence"/>
</dbReference>